<evidence type="ECO:0008006" key="3">
    <source>
        <dbReference type="Google" id="ProtNLM"/>
    </source>
</evidence>
<organism evidence="1 2">
    <name type="scientific">Gossypium lobatum</name>
    <dbReference type="NCBI Taxonomy" id="34289"/>
    <lineage>
        <taxon>Eukaryota</taxon>
        <taxon>Viridiplantae</taxon>
        <taxon>Streptophyta</taxon>
        <taxon>Embryophyta</taxon>
        <taxon>Tracheophyta</taxon>
        <taxon>Spermatophyta</taxon>
        <taxon>Magnoliopsida</taxon>
        <taxon>eudicotyledons</taxon>
        <taxon>Gunneridae</taxon>
        <taxon>Pentapetalae</taxon>
        <taxon>rosids</taxon>
        <taxon>malvids</taxon>
        <taxon>Malvales</taxon>
        <taxon>Malvaceae</taxon>
        <taxon>Malvoideae</taxon>
        <taxon>Gossypium</taxon>
    </lineage>
</organism>
<sequence length="121" mass="13639">MESNLALTPSKVAELIDSNTRKWRTESIHNTFTEGDAERILYIPLSMNAHKDHIAIQLGLTLGLLGVVIEGDAHSVISKLQADYRGNQEEGDNLSDECFPSFAVEEVDVDRRWTESLNKRR</sequence>
<gene>
    <name evidence="1" type="ORF">Golob_027563</name>
</gene>
<name>A0A7J8NDZ5_9ROSI</name>
<dbReference type="AlphaFoldDB" id="A0A7J8NDZ5"/>
<protein>
    <recommendedName>
        <fullName evidence="3">RNase H type-1 domain-containing protein</fullName>
    </recommendedName>
</protein>
<evidence type="ECO:0000313" key="1">
    <source>
        <dbReference type="EMBL" id="MBA0575191.1"/>
    </source>
</evidence>
<proteinExistence type="predicted"/>
<reference evidence="1 2" key="1">
    <citation type="journal article" date="2019" name="Genome Biol. Evol.">
        <title>Insights into the evolution of the New World diploid cottons (Gossypium, subgenus Houzingenia) based on genome sequencing.</title>
        <authorList>
            <person name="Grover C.E."/>
            <person name="Arick M.A. 2nd"/>
            <person name="Thrash A."/>
            <person name="Conover J.L."/>
            <person name="Sanders W.S."/>
            <person name="Peterson D.G."/>
            <person name="Frelichowski J.E."/>
            <person name="Scheffler J.A."/>
            <person name="Scheffler B.E."/>
            <person name="Wendel J.F."/>
        </authorList>
    </citation>
    <scope>NUCLEOTIDE SEQUENCE [LARGE SCALE GENOMIC DNA]</scope>
    <source>
        <strain evidence="1">157</strain>
        <tissue evidence="1">Leaf</tissue>
    </source>
</reference>
<keyword evidence="2" id="KW-1185">Reference proteome</keyword>
<dbReference type="EMBL" id="JABEZX010117092">
    <property type="protein sequence ID" value="MBA0575191.1"/>
    <property type="molecule type" value="Genomic_DNA"/>
</dbReference>
<accession>A0A7J8NDZ5</accession>
<evidence type="ECO:0000313" key="2">
    <source>
        <dbReference type="Proteomes" id="UP000593572"/>
    </source>
</evidence>
<comment type="caution">
    <text evidence="1">The sequence shown here is derived from an EMBL/GenBank/DDBJ whole genome shotgun (WGS) entry which is preliminary data.</text>
</comment>
<dbReference type="Proteomes" id="UP000593572">
    <property type="component" value="Unassembled WGS sequence"/>
</dbReference>